<keyword evidence="2" id="KW-1185">Reference proteome</keyword>
<dbReference type="EMBL" id="BJYV01000001">
    <property type="protein sequence ID" value="GEO20030.1"/>
    <property type="molecule type" value="Genomic_DNA"/>
</dbReference>
<name>A0A512C7A5_9BACT</name>
<dbReference type="GO" id="GO:0004553">
    <property type="term" value="F:hydrolase activity, hydrolyzing O-glycosyl compounds"/>
    <property type="evidence" value="ECO:0007669"/>
    <property type="project" value="UniProtKB-ARBA"/>
</dbReference>
<sequence length="141" mass="15620">MLYEVKEGQVLADSRDASGKGWWLSISDKNNLLFQMNDGQTLVAWSSDPGTLQTNTQHQASIIIDGGPNIIAFVTDGRFNDGGEHRQFGWGRFSPYFNSPEGSSTLLLGPSMSGELSYLRVFDRALMVLEALTSQRFGRIE</sequence>
<dbReference type="Proteomes" id="UP000321301">
    <property type="component" value="Unassembled WGS sequence"/>
</dbReference>
<gene>
    <name evidence="1" type="ORF">CQA01_05640</name>
</gene>
<evidence type="ECO:0000313" key="2">
    <source>
        <dbReference type="Proteomes" id="UP000321301"/>
    </source>
</evidence>
<organism evidence="1 2">
    <name type="scientific">Cyclobacterium qasimii</name>
    <dbReference type="NCBI Taxonomy" id="1350429"/>
    <lineage>
        <taxon>Bacteria</taxon>
        <taxon>Pseudomonadati</taxon>
        <taxon>Bacteroidota</taxon>
        <taxon>Cytophagia</taxon>
        <taxon>Cytophagales</taxon>
        <taxon>Cyclobacteriaceae</taxon>
        <taxon>Cyclobacterium</taxon>
    </lineage>
</organism>
<protein>
    <submittedName>
        <fullName evidence="1">Uncharacterized protein</fullName>
    </submittedName>
</protein>
<proteinExistence type="predicted"/>
<dbReference type="AlphaFoldDB" id="A0A512C7A5"/>
<dbReference type="GO" id="GO:0005975">
    <property type="term" value="P:carbohydrate metabolic process"/>
    <property type="evidence" value="ECO:0007669"/>
    <property type="project" value="UniProtKB-ARBA"/>
</dbReference>
<evidence type="ECO:0000313" key="1">
    <source>
        <dbReference type="EMBL" id="GEO20030.1"/>
    </source>
</evidence>
<comment type="caution">
    <text evidence="1">The sequence shown here is derived from an EMBL/GenBank/DDBJ whole genome shotgun (WGS) entry which is preliminary data.</text>
</comment>
<reference evidence="1 2" key="1">
    <citation type="submission" date="2019-07" db="EMBL/GenBank/DDBJ databases">
        <title>Whole genome shotgun sequence of Cyclobacterium qasimii NBRC 106168.</title>
        <authorList>
            <person name="Hosoyama A."/>
            <person name="Uohara A."/>
            <person name="Ohji S."/>
            <person name="Ichikawa N."/>
        </authorList>
    </citation>
    <scope>NUCLEOTIDE SEQUENCE [LARGE SCALE GENOMIC DNA]</scope>
    <source>
        <strain evidence="1 2">NBRC 106168</strain>
    </source>
</reference>
<accession>A0A512C7A5</accession>
<dbReference type="InterPro" id="IPR013320">
    <property type="entry name" value="ConA-like_dom_sf"/>
</dbReference>
<dbReference type="SUPFAM" id="SSF49899">
    <property type="entry name" value="Concanavalin A-like lectins/glucanases"/>
    <property type="match status" value="1"/>
</dbReference>